<feature type="compositionally biased region" description="Basic and acidic residues" evidence="1">
    <location>
        <begin position="1"/>
        <end position="19"/>
    </location>
</feature>
<evidence type="ECO:0000313" key="2">
    <source>
        <dbReference type="EMBL" id="SVC61540.1"/>
    </source>
</evidence>
<name>A0A382NLK7_9ZZZZ</name>
<feature type="non-terminal residue" evidence="2">
    <location>
        <position position="1"/>
    </location>
</feature>
<accession>A0A382NLK7</accession>
<protein>
    <submittedName>
        <fullName evidence="2">Uncharacterized protein</fullName>
    </submittedName>
</protein>
<dbReference type="AlphaFoldDB" id="A0A382NLK7"/>
<reference evidence="2" key="1">
    <citation type="submission" date="2018-05" db="EMBL/GenBank/DDBJ databases">
        <authorList>
            <person name="Lanie J.A."/>
            <person name="Ng W.-L."/>
            <person name="Kazmierczak K.M."/>
            <person name="Andrzejewski T.M."/>
            <person name="Davidsen T.M."/>
            <person name="Wayne K.J."/>
            <person name="Tettelin H."/>
            <person name="Glass J.I."/>
            <person name="Rusch D."/>
            <person name="Podicherti R."/>
            <person name="Tsui H.-C.T."/>
            <person name="Winkler M.E."/>
        </authorList>
    </citation>
    <scope>NUCLEOTIDE SEQUENCE</scope>
</reference>
<sequence length="43" mass="4879">PMEEKEIAEKKTHSEELKSVVEGSEEAIEQKTSETEEDSKEEA</sequence>
<proteinExistence type="predicted"/>
<gene>
    <name evidence="2" type="ORF">METZ01_LOCUS314394</name>
</gene>
<feature type="region of interest" description="Disordered" evidence="1">
    <location>
        <begin position="1"/>
        <end position="43"/>
    </location>
</feature>
<evidence type="ECO:0000256" key="1">
    <source>
        <dbReference type="SAM" id="MobiDB-lite"/>
    </source>
</evidence>
<organism evidence="2">
    <name type="scientific">marine metagenome</name>
    <dbReference type="NCBI Taxonomy" id="408172"/>
    <lineage>
        <taxon>unclassified sequences</taxon>
        <taxon>metagenomes</taxon>
        <taxon>ecological metagenomes</taxon>
    </lineage>
</organism>
<dbReference type="EMBL" id="UINC01101033">
    <property type="protein sequence ID" value="SVC61540.1"/>
    <property type="molecule type" value="Genomic_DNA"/>
</dbReference>